<evidence type="ECO:0000313" key="3">
    <source>
        <dbReference type="Proteomes" id="UP000192434"/>
    </source>
</evidence>
<evidence type="ECO:0000313" key="2">
    <source>
        <dbReference type="EMBL" id="ORB55205.1"/>
    </source>
</evidence>
<dbReference type="EMBL" id="MVII01000019">
    <property type="protein sequence ID" value="ORB55205.1"/>
    <property type="molecule type" value="Genomic_DNA"/>
</dbReference>
<dbReference type="OrthoDB" id="4764180at2"/>
<feature type="region of interest" description="Disordered" evidence="1">
    <location>
        <begin position="1"/>
        <end position="24"/>
    </location>
</feature>
<organism evidence="2 3">
    <name type="scientific">Mycobacteroides saopaulense</name>
    <dbReference type="NCBI Taxonomy" id="1578165"/>
    <lineage>
        <taxon>Bacteria</taxon>
        <taxon>Bacillati</taxon>
        <taxon>Actinomycetota</taxon>
        <taxon>Actinomycetes</taxon>
        <taxon>Mycobacteriales</taxon>
        <taxon>Mycobacteriaceae</taxon>
        <taxon>Mycobacteroides</taxon>
    </lineage>
</organism>
<accession>A0A1X0J0I7</accession>
<sequence length="109" mass="11855">MSEPETVTITPTFGYNSGGDPLPDGTPFDLTPKFIAPGNTLREFGVGGDLEQAEFTVFLELTDLGKVKDDDRIGVRGKDCFARVQDWISPRTHRGVVAILAKNRTGTSQ</sequence>
<dbReference type="RefSeq" id="WP_083017310.1">
    <property type="nucleotide sequence ID" value="NZ_MVII01000019.1"/>
</dbReference>
<evidence type="ECO:0000256" key="1">
    <source>
        <dbReference type="SAM" id="MobiDB-lite"/>
    </source>
</evidence>
<dbReference type="Proteomes" id="UP000192434">
    <property type="component" value="Unassembled WGS sequence"/>
</dbReference>
<dbReference type="AlphaFoldDB" id="A0A1X0J0I7"/>
<proteinExistence type="predicted"/>
<protein>
    <submittedName>
        <fullName evidence="2">Uncharacterized protein</fullName>
    </submittedName>
</protein>
<gene>
    <name evidence="2" type="ORF">BST43_15135</name>
</gene>
<comment type="caution">
    <text evidence="2">The sequence shown here is derived from an EMBL/GenBank/DDBJ whole genome shotgun (WGS) entry which is preliminary data.</text>
</comment>
<reference evidence="2 3" key="1">
    <citation type="submission" date="2016-12" db="EMBL/GenBank/DDBJ databases">
        <title>The new phylogeny of genus Mycobacterium.</title>
        <authorList>
            <person name="Tortoli E."/>
            <person name="Trovato A."/>
            <person name="Cirillo D.M."/>
        </authorList>
    </citation>
    <scope>NUCLEOTIDE SEQUENCE [LARGE SCALE GENOMIC DNA]</scope>
    <source>
        <strain evidence="2 3">CCUG 66554</strain>
    </source>
</reference>
<feature type="compositionally biased region" description="Polar residues" evidence="1">
    <location>
        <begin position="1"/>
        <end position="15"/>
    </location>
</feature>
<name>A0A1X0J0I7_9MYCO</name>